<accession>A0AA47NBI6</accession>
<dbReference type="AlphaFoldDB" id="A0AA47NBI6"/>
<evidence type="ECO:0000313" key="3">
    <source>
        <dbReference type="Proteomes" id="UP001174136"/>
    </source>
</evidence>
<name>A0AA47NBI6_MERPO</name>
<organism evidence="2 3">
    <name type="scientific">Merluccius polli</name>
    <name type="common">Benguela hake</name>
    <name type="synonym">Merluccius cadenati</name>
    <dbReference type="NCBI Taxonomy" id="89951"/>
    <lineage>
        <taxon>Eukaryota</taxon>
        <taxon>Metazoa</taxon>
        <taxon>Chordata</taxon>
        <taxon>Craniata</taxon>
        <taxon>Vertebrata</taxon>
        <taxon>Euteleostomi</taxon>
        <taxon>Actinopterygii</taxon>
        <taxon>Neopterygii</taxon>
        <taxon>Teleostei</taxon>
        <taxon>Neoteleostei</taxon>
        <taxon>Acanthomorphata</taxon>
        <taxon>Zeiogadaria</taxon>
        <taxon>Gadariae</taxon>
        <taxon>Gadiformes</taxon>
        <taxon>Gadoidei</taxon>
        <taxon>Merlucciidae</taxon>
        <taxon>Merluccius</taxon>
    </lineage>
</organism>
<dbReference type="EMBL" id="JAOPHQ010000047">
    <property type="protein sequence ID" value="KAK0155998.1"/>
    <property type="molecule type" value="Genomic_DNA"/>
</dbReference>
<dbReference type="PANTHER" id="PTHR15907">
    <property type="entry name" value="DUF614 FAMILY PROTEIN-RELATED"/>
    <property type="match status" value="1"/>
</dbReference>
<sequence>MTSMMVDNQPKPFIVTSSSSYWSSGICDCFEDLPQCCLAFWCLPCFSCKTTYEAGEPLCLSLLDCCGVLPPVNASLRVAIRHRYGIEDTLLKDLVYAWCCRPCSWCQIARELKTRAIPNSQLH</sequence>
<evidence type="ECO:0000256" key="1">
    <source>
        <dbReference type="ARBA" id="ARBA00009024"/>
    </source>
</evidence>
<protein>
    <submittedName>
        <fullName evidence="2">Cornifelin A</fullName>
    </submittedName>
</protein>
<dbReference type="Proteomes" id="UP001174136">
    <property type="component" value="Unassembled WGS sequence"/>
</dbReference>
<evidence type="ECO:0000313" key="2">
    <source>
        <dbReference type="EMBL" id="KAK0155998.1"/>
    </source>
</evidence>
<dbReference type="InterPro" id="IPR006461">
    <property type="entry name" value="PLAC_motif_containing"/>
</dbReference>
<dbReference type="NCBIfam" id="TIGR01571">
    <property type="entry name" value="A_thal_Cys_rich"/>
    <property type="match status" value="1"/>
</dbReference>
<dbReference type="Pfam" id="PF04749">
    <property type="entry name" value="PLAC8"/>
    <property type="match status" value="1"/>
</dbReference>
<reference evidence="2" key="1">
    <citation type="journal article" date="2023" name="Front. Mar. Sci.">
        <title>A new Merluccius polli reference genome to investigate the effects of global change in West African waters.</title>
        <authorList>
            <person name="Mateo J.L."/>
            <person name="Blanco-Fernandez C."/>
            <person name="Garcia-Vazquez E."/>
            <person name="Machado-Schiaffino G."/>
        </authorList>
    </citation>
    <scope>NUCLEOTIDE SEQUENCE</scope>
    <source>
        <strain evidence="2">C29</strain>
        <tissue evidence="2">Fin</tissue>
    </source>
</reference>
<comment type="similarity">
    <text evidence="1">Belongs to the cornifelin family.</text>
</comment>
<gene>
    <name evidence="2" type="primary">cnfn-a</name>
    <name evidence="2" type="ORF">N1851_001449</name>
</gene>
<proteinExistence type="inferred from homology"/>
<keyword evidence="3" id="KW-1185">Reference proteome</keyword>
<comment type="caution">
    <text evidence="2">The sequence shown here is derived from an EMBL/GenBank/DDBJ whole genome shotgun (WGS) entry which is preliminary data.</text>
</comment>